<sequence length="67" mass="7719">MKLIGRGSQKACSRKTTLATEGRPKEVKFNSKGEEEEEEFKGRAFLRRYTEWLDQMRGVIEPVEAQG</sequence>
<keyword evidence="3" id="KW-1185">Reference proteome</keyword>
<feature type="region of interest" description="Disordered" evidence="1">
    <location>
        <begin position="1"/>
        <end position="34"/>
    </location>
</feature>
<dbReference type="EMBL" id="BPVZ01000318">
    <property type="protein sequence ID" value="GKV49775.1"/>
    <property type="molecule type" value="Genomic_DNA"/>
</dbReference>
<name>A0AAV5MIY9_9ROSI</name>
<feature type="compositionally biased region" description="Basic and acidic residues" evidence="1">
    <location>
        <begin position="22"/>
        <end position="33"/>
    </location>
</feature>
<evidence type="ECO:0000256" key="1">
    <source>
        <dbReference type="SAM" id="MobiDB-lite"/>
    </source>
</evidence>
<evidence type="ECO:0000313" key="2">
    <source>
        <dbReference type="EMBL" id="GKV49775.1"/>
    </source>
</evidence>
<proteinExistence type="predicted"/>
<accession>A0AAV5MIY9</accession>
<dbReference type="Proteomes" id="UP001054252">
    <property type="component" value="Unassembled WGS sequence"/>
</dbReference>
<dbReference type="AlphaFoldDB" id="A0AAV5MIY9"/>
<organism evidence="2 3">
    <name type="scientific">Rubroshorea leprosula</name>
    <dbReference type="NCBI Taxonomy" id="152421"/>
    <lineage>
        <taxon>Eukaryota</taxon>
        <taxon>Viridiplantae</taxon>
        <taxon>Streptophyta</taxon>
        <taxon>Embryophyta</taxon>
        <taxon>Tracheophyta</taxon>
        <taxon>Spermatophyta</taxon>
        <taxon>Magnoliopsida</taxon>
        <taxon>eudicotyledons</taxon>
        <taxon>Gunneridae</taxon>
        <taxon>Pentapetalae</taxon>
        <taxon>rosids</taxon>
        <taxon>malvids</taxon>
        <taxon>Malvales</taxon>
        <taxon>Dipterocarpaceae</taxon>
        <taxon>Rubroshorea</taxon>
    </lineage>
</organism>
<protein>
    <submittedName>
        <fullName evidence="2">Uncharacterized protein</fullName>
    </submittedName>
</protein>
<feature type="compositionally biased region" description="Polar residues" evidence="1">
    <location>
        <begin position="10"/>
        <end position="19"/>
    </location>
</feature>
<evidence type="ECO:0000313" key="3">
    <source>
        <dbReference type="Proteomes" id="UP001054252"/>
    </source>
</evidence>
<gene>
    <name evidence="2" type="ORF">SLEP1_g56507</name>
</gene>
<comment type="caution">
    <text evidence="2">The sequence shown here is derived from an EMBL/GenBank/DDBJ whole genome shotgun (WGS) entry which is preliminary data.</text>
</comment>
<reference evidence="2 3" key="1">
    <citation type="journal article" date="2021" name="Commun. Biol.">
        <title>The genome of Shorea leprosula (Dipterocarpaceae) highlights the ecological relevance of drought in aseasonal tropical rainforests.</title>
        <authorList>
            <person name="Ng K.K.S."/>
            <person name="Kobayashi M.J."/>
            <person name="Fawcett J.A."/>
            <person name="Hatakeyama M."/>
            <person name="Paape T."/>
            <person name="Ng C.H."/>
            <person name="Ang C.C."/>
            <person name="Tnah L.H."/>
            <person name="Lee C.T."/>
            <person name="Nishiyama T."/>
            <person name="Sese J."/>
            <person name="O'Brien M.J."/>
            <person name="Copetti D."/>
            <person name="Mohd Noor M.I."/>
            <person name="Ong R.C."/>
            <person name="Putra M."/>
            <person name="Sireger I.Z."/>
            <person name="Indrioko S."/>
            <person name="Kosugi Y."/>
            <person name="Izuno A."/>
            <person name="Isagi Y."/>
            <person name="Lee S.L."/>
            <person name="Shimizu K.K."/>
        </authorList>
    </citation>
    <scope>NUCLEOTIDE SEQUENCE [LARGE SCALE GENOMIC DNA]</scope>
    <source>
        <strain evidence="2">214</strain>
    </source>
</reference>